<dbReference type="InterPro" id="IPR051932">
    <property type="entry name" value="Bact_StressResp_Reg"/>
</dbReference>
<sequence>MIKSLTPEEEIRQLREKLEESERLIDELSTPIIPSIIPETMLVPLTGSLNEKRLDNIQKKVLFSIQKQKADTVLIDFTGISQLEVEELGLQNLIYRISELQAGLNLMGVETIFVGFKPNFAHEMVISGVDTSKFITHANFRDGLKYLMSKKGLEFIETEPAK</sequence>
<accession>A0A5D4M412</accession>
<dbReference type="Pfam" id="PF01740">
    <property type="entry name" value="STAS"/>
    <property type="match status" value="1"/>
</dbReference>
<dbReference type="InterPro" id="IPR002645">
    <property type="entry name" value="STAS_dom"/>
</dbReference>
<dbReference type="RefSeq" id="WP_148955056.1">
    <property type="nucleotide sequence ID" value="NZ_VTEG01000025.1"/>
</dbReference>
<dbReference type="EMBL" id="VTEG01000025">
    <property type="protein sequence ID" value="TYR96247.1"/>
    <property type="molecule type" value="Genomic_DNA"/>
</dbReference>
<dbReference type="CDD" id="cd07041">
    <property type="entry name" value="STAS_RsbR_RsbS_like"/>
    <property type="match status" value="1"/>
</dbReference>
<dbReference type="AlphaFoldDB" id="A0A5D4M412"/>
<name>A0A5D4M412_9BACI</name>
<dbReference type="PANTHER" id="PTHR33745">
    <property type="entry name" value="RSBT ANTAGONIST PROTEIN RSBS-RELATED"/>
    <property type="match status" value="1"/>
</dbReference>
<gene>
    <name evidence="2" type="ORF">FZC84_20430</name>
</gene>
<comment type="caution">
    <text evidence="2">The sequence shown here is derived from an EMBL/GenBank/DDBJ whole genome shotgun (WGS) entry which is preliminary data.</text>
</comment>
<dbReference type="SUPFAM" id="SSF52091">
    <property type="entry name" value="SpoIIaa-like"/>
    <property type="match status" value="1"/>
</dbReference>
<reference evidence="2 3" key="1">
    <citation type="submission" date="2019-08" db="EMBL/GenBank/DDBJ databases">
        <title>Bacillus genomes from the desert of Cuatro Cienegas, Coahuila.</title>
        <authorList>
            <person name="Olmedo-Alvarez G."/>
        </authorList>
    </citation>
    <scope>NUCLEOTIDE SEQUENCE [LARGE SCALE GENOMIC DNA]</scope>
    <source>
        <strain evidence="2 3">CH128b_4D</strain>
    </source>
</reference>
<evidence type="ECO:0000259" key="1">
    <source>
        <dbReference type="PROSITE" id="PS50801"/>
    </source>
</evidence>
<dbReference type="PROSITE" id="PS50801">
    <property type="entry name" value="STAS"/>
    <property type="match status" value="1"/>
</dbReference>
<organism evidence="2 3">
    <name type="scientific">Rossellomorea vietnamensis</name>
    <dbReference type="NCBI Taxonomy" id="218284"/>
    <lineage>
        <taxon>Bacteria</taxon>
        <taxon>Bacillati</taxon>
        <taxon>Bacillota</taxon>
        <taxon>Bacilli</taxon>
        <taxon>Bacillales</taxon>
        <taxon>Bacillaceae</taxon>
        <taxon>Rossellomorea</taxon>
    </lineage>
</organism>
<evidence type="ECO:0000313" key="2">
    <source>
        <dbReference type="EMBL" id="TYR96247.1"/>
    </source>
</evidence>
<evidence type="ECO:0000313" key="3">
    <source>
        <dbReference type="Proteomes" id="UP000325182"/>
    </source>
</evidence>
<dbReference type="Proteomes" id="UP000325182">
    <property type="component" value="Unassembled WGS sequence"/>
</dbReference>
<proteinExistence type="predicted"/>
<dbReference type="Gene3D" id="3.30.750.24">
    <property type="entry name" value="STAS domain"/>
    <property type="match status" value="1"/>
</dbReference>
<feature type="domain" description="STAS" evidence="1">
    <location>
        <begin position="38"/>
        <end position="147"/>
    </location>
</feature>
<dbReference type="InterPro" id="IPR036513">
    <property type="entry name" value="STAS_dom_sf"/>
</dbReference>
<dbReference type="PANTHER" id="PTHR33745:SF8">
    <property type="entry name" value="BLUE-LIGHT PHOTORECEPTOR"/>
    <property type="match status" value="1"/>
</dbReference>
<protein>
    <submittedName>
        <fullName evidence="2">STAS domain-containing protein</fullName>
    </submittedName>
</protein>